<keyword evidence="1" id="KW-1133">Transmembrane helix</keyword>
<proteinExistence type="predicted"/>
<protein>
    <submittedName>
        <fullName evidence="2">Uncharacterized protein</fullName>
    </submittedName>
</protein>
<evidence type="ECO:0000313" key="3">
    <source>
        <dbReference type="Proteomes" id="UP000177968"/>
    </source>
</evidence>
<gene>
    <name evidence="2" type="ORF">A3H15_03090</name>
</gene>
<comment type="caution">
    <text evidence="2">The sequence shown here is derived from an EMBL/GenBank/DDBJ whole genome shotgun (WGS) entry which is preliminary data.</text>
</comment>
<evidence type="ECO:0000313" key="2">
    <source>
        <dbReference type="EMBL" id="OGG86435.1"/>
    </source>
</evidence>
<evidence type="ECO:0000256" key="1">
    <source>
        <dbReference type="SAM" id="Phobius"/>
    </source>
</evidence>
<name>A0A1F6FKQ1_9BACT</name>
<keyword evidence="1" id="KW-0812">Transmembrane</keyword>
<dbReference type="Proteomes" id="UP000177968">
    <property type="component" value="Unassembled WGS sequence"/>
</dbReference>
<keyword evidence="1" id="KW-0472">Membrane</keyword>
<organism evidence="2 3">
    <name type="scientific">Candidatus Kaiserbacteria bacterium RIFCSPLOWO2_12_FULL_50_28</name>
    <dbReference type="NCBI Taxonomy" id="1798527"/>
    <lineage>
        <taxon>Bacteria</taxon>
        <taxon>Candidatus Kaiseribacteriota</taxon>
    </lineage>
</organism>
<reference evidence="2 3" key="1">
    <citation type="journal article" date="2016" name="Nat. Commun.">
        <title>Thousands of microbial genomes shed light on interconnected biogeochemical processes in an aquifer system.</title>
        <authorList>
            <person name="Anantharaman K."/>
            <person name="Brown C.T."/>
            <person name="Hug L.A."/>
            <person name="Sharon I."/>
            <person name="Castelle C.J."/>
            <person name="Probst A.J."/>
            <person name="Thomas B.C."/>
            <person name="Singh A."/>
            <person name="Wilkins M.J."/>
            <person name="Karaoz U."/>
            <person name="Brodie E.L."/>
            <person name="Williams K.H."/>
            <person name="Hubbard S.S."/>
            <person name="Banfield J.F."/>
        </authorList>
    </citation>
    <scope>NUCLEOTIDE SEQUENCE [LARGE SCALE GENOMIC DNA]</scope>
</reference>
<feature type="transmembrane region" description="Helical" evidence="1">
    <location>
        <begin position="6"/>
        <end position="26"/>
    </location>
</feature>
<dbReference type="EMBL" id="MFMO01000051">
    <property type="protein sequence ID" value="OGG86435.1"/>
    <property type="molecule type" value="Genomic_DNA"/>
</dbReference>
<accession>A0A1F6FKQ1</accession>
<dbReference type="AlphaFoldDB" id="A0A1F6FKQ1"/>
<sequence>MNSLFGESQFFLNLFMYVMISGYVYHKKYMSIEFGKKGMKSSPERPEYERLQRYTPQEVLGILHGKGHLSELDRWAEIQAHGFSGGLDDNKIIEGLEKDIMKQVQELVGGGREKEITREIITWYVTQRILGKN</sequence>